<name>A0A197ZYV4_9BACL</name>
<dbReference type="Gene3D" id="2.60.40.10">
    <property type="entry name" value="Immunoglobulins"/>
    <property type="match status" value="2"/>
</dbReference>
<evidence type="ECO:0000256" key="1">
    <source>
        <dbReference type="SAM" id="SignalP"/>
    </source>
</evidence>
<keyword evidence="1" id="KW-0732">Signal</keyword>
<comment type="caution">
    <text evidence="3">The sequence shown here is derived from an EMBL/GenBank/DDBJ whole genome shotgun (WGS) entry which is preliminary data.</text>
</comment>
<dbReference type="InterPro" id="IPR013320">
    <property type="entry name" value="ConA-like_dom_sf"/>
</dbReference>
<accession>A0A197ZYV4</accession>
<gene>
    <name evidence="3" type="ORF">A8708_13400</name>
</gene>
<dbReference type="EMBL" id="LYPB01000090">
    <property type="protein sequence ID" value="OAS14384.1"/>
    <property type="molecule type" value="Genomic_DNA"/>
</dbReference>
<sequence>MIARKRRNSMLRFRLLNVISVAMSLLLLTSHVGAASDTTPPTAPSGLTAEPMSESTVSLGWNAATDDIGVDHYTIFRDCASVGTTVGMSYTDTGLTASTDYFYYVLAYDAANNESGGGGACVTTLAPDLTPPSTPTSLITKMEGKSVVLTWSSSTDDRLMNGYQVYRNGVQIGTTSNLTYTDSSIASLTSYSYTIKAVDDSENESASSSASAVTTPNFLYFTDFENGAADWTVVSGTWSTVYDGGRVYKSSTTFDNSSKIGEGSWSDYTVETRVKVNSWSSTNSPDVGIRVRFTDNKNFYLLGYKNGNLVINRTVAGTGNGGTSKPFTLQTGQWYTFKAVVQGSTLKLYVNGNLELTRTDSLLPTGAVGIESRFGDSRFDNFTVSQ</sequence>
<feature type="domain" description="Fibronectin type-III" evidence="2">
    <location>
        <begin position="41"/>
        <end position="115"/>
    </location>
</feature>
<feature type="signal peptide" evidence="1">
    <location>
        <begin position="1"/>
        <end position="34"/>
    </location>
</feature>
<dbReference type="InterPro" id="IPR036116">
    <property type="entry name" value="FN3_sf"/>
</dbReference>
<dbReference type="OrthoDB" id="2702399at2"/>
<keyword evidence="4" id="KW-1185">Reference proteome</keyword>
<dbReference type="SUPFAM" id="SSF49899">
    <property type="entry name" value="Concanavalin A-like lectins/glucanases"/>
    <property type="match status" value="1"/>
</dbReference>
<protein>
    <recommendedName>
        <fullName evidence="2">Fibronectin type-III domain-containing protein</fullName>
    </recommendedName>
</protein>
<evidence type="ECO:0000313" key="3">
    <source>
        <dbReference type="EMBL" id="OAS14384.1"/>
    </source>
</evidence>
<dbReference type="AlphaFoldDB" id="A0A197ZYV4"/>
<dbReference type="Gene3D" id="2.60.120.560">
    <property type="entry name" value="Exo-inulinase, domain 1"/>
    <property type="match status" value="1"/>
</dbReference>
<dbReference type="InterPro" id="IPR013783">
    <property type="entry name" value="Ig-like_fold"/>
</dbReference>
<reference evidence="3 4" key="1">
    <citation type="submission" date="2016-05" db="EMBL/GenBank/DDBJ databases">
        <title>Paenibacillus sp. 1ZS3-15 nov., isolated from the rhizosphere soil.</title>
        <authorList>
            <person name="Zhang X.X."/>
            <person name="Zhang J."/>
        </authorList>
    </citation>
    <scope>NUCLEOTIDE SEQUENCE [LARGE SCALE GENOMIC DNA]</scope>
    <source>
        <strain evidence="3 4">1ZS3-15</strain>
    </source>
</reference>
<dbReference type="SMART" id="SM00060">
    <property type="entry name" value="FN3"/>
    <property type="match status" value="2"/>
</dbReference>
<proteinExistence type="predicted"/>
<dbReference type="SUPFAM" id="SSF49265">
    <property type="entry name" value="Fibronectin type III"/>
    <property type="match status" value="1"/>
</dbReference>
<dbReference type="STRING" id="1850517.A8708_13400"/>
<dbReference type="RefSeq" id="WP_068669950.1">
    <property type="nucleotide sequence ID" value="NZ_LYPB01000090.1"/>
</dbReference>
<dbReference type="InterPro" id="IPR003961">
    <property type="entry name" value="FN3_dom"/>
</dbReference>
<evidence type="ECO:0000313" key="4">
    <source>
        <dbReference type="Proteomes" id="UP000078454"/>
    </source>
</evidence>
<feature type="domain" description="Fibronectin type-III" evidence="2">
    <location>
        <begin position="132"/>
        <end position="205"/>
    </location>
</feature>
<dbReference type="Proteomes" id="UP000078454">
    <property type="component" value="Unassembled WGS sequence"/>
</dbReference>
<evidence type="ECO:0000259" key="2">
    <source>
        <dbReference type="SMART" id="SM00060"/>
    </source>
</evidence>
<feature type="chain" id="PRO_5008277646" description="Fibronectin type-III domain-containing protein" evidence="1">
    <location>
        <begin position="35"/>
        <end position="386"/>
    </location>
</feature>
<dbReference type="CDD" id="cd00063">
    <property type="entry name" value="FN3"/>
    <property type="match status" value="1"/>
</dbReference>
<organism evidence="3 4">
    <name type="scientific">Paenibacillus oryzisoli</name>
    <dbReference type="NCBI Taxonomy" id="1850517"/>
    <lineage>
        <taxon>Bacteria</taxon>
        <taxon>Bacillati</taxon>
        <taxon>Bacillota</taxon>
        <taxon>Bacilli</taxon>
        <taxon>Bacillales</taxon>
        <taxon>Paenibacillaceae</taxon>
        <taxon>Paenibacillus</taxon>
    </lineage>
</organism>
<dbReference type="Pfam" id="PF13385">
    <property type="entry name" value="Laminin_G_3"/>
    <property type="match status" value="1"/>
</dbReference>